<feature type="transmembrane region" description="Helical" evidence="18">
    <location>
        <begin position="285"/>
        <end position="307"/>
    </location>
</feature>
<dbReference type="EC" id="2.4.99.28" evidence="15"/>
<dbReference type="GO" id="GO:0008360">
    <property type="term" value="P:regulation of cell shape"/>
    <property type="evidence" value="ECO:0007669"/>
    <property type="project" value="UniProtKB-KW"/>
</dbReference>
<dbReference type="InterPro" id="IPR018365">
    <property type="entry name" value="Cell_cycle_FtsW-rel_CS"/>
</dbReference>
<feature type="transmembrane region" description="Helical" evidence="18">
    <location>
        <begin position="88"/>
        <end position="103"/>
    </location>
</feature>
<evidence type="ECO:0000313" key="20">
    <source>
        <dbReference type="Proteomes" id="UP000474967"/>
    </source>
</evidence>
<keyword evidence="20" id="KW-1185">Reference proteome</keyword>
<proteinExistence type="inferred from homology"/>
<keyword evidence="19" id="KW-0131">Cell cycle</keyword>
<keyword evidence="3" id="KW-0328">Glycosyltransferase</keyword>
<evidence type="ECO:0000256" key="11">
    <source>
        <dbReference type="ARBA" id="ARBA00033270"/>
    </source>
</evidence>
<comment type="catalytic activity">
    <reaction evidence="16">
        <text>[GlcNAc-(1-&gt;4)-Mur2Ac(oyl-L-Ala-gamma-D-Glu-L-Lys-D-Ala-D-Ala)](n)-di-trans,octa-cis-undecaprenyl diphosphate + beta-D-GlcNAc-(1-&gt;4)-Mur2Ac(oyl-L-Ala-gamma-D-Glu-L-Lys-D-Ala-D-Ala)-di-trans,octa-cis-undecaprenyl diphosphate = [GlcNAc-(1-&gt;4)-Mur2Ac(oyl-L-Ala-gamma-D-Glu-L-Lys-D-Ala-D-Ala)](n+1)-di-trans,octa-cis-undecaprenyl diphosphate + di-trans,octa-cis-undecaprenyl diphosphate + H(+)</text>
        <dbReference type="Rhea" id="RHEA:23708"/>
        <dbReference type="Rhea" id="RHEA-COMP:9602"/>
        <dbReference type="Rhea" id="RHEA-COMP:9603"/>
        <dbReference type="ChEBI" id="CHEBI:15378"/>
        <dbReference type="ChEBI" id="CHEBI:58405"/>
        <dbReference type="ChEBI" id="CHEBI:60033"/>
        <dbReference type="ChEBI" id="CHEBI:78435"/>
        <dbReference type="EC" id="2.4.99.28"/>
    </reaction>
</comment>
<dbReference type="PANTHER" id="PTHR30474:SF2">
    <property type="entry name" value="PEPTIDOGLYCAN GLYCOSYLTRANSFERASE FTSW-RELATED"/>
    <property type="match status" value="1"/>
</dbReference>
<evidence type="ECO:0000256" key="1">
    <source>
        <dbReference type="ARBA" id="ARBA00004141"/>
    </source>
</evidence>
<evidence type="ECO:0000256" key="13">
    <source>
        <dbReference type="ARBA" id="ARBA00041185"/>
    </source>
</evidence>
<organism evidence="19 20">
    <name type="scientific">Leifsonia tongyongensis</name>
    <dbReference type="NCBI Taxonomy" id="1268043"/>
    <lineage>
        <taxon>Bacteria</taxon>
        <taxon>Bacillati</taxon>
        <taxon>Actinomycetota</taxon>
        <taxon>Actinomycetes</taxon>
        <taxon>Micrococcales</taxon>
        <taxon>Microbacteriaceae</taxon>
        <taxon>Leifsonia</taxon>
    </lineage>
</organism>
<name>A0A6L9XTI1_9MICO</name>
<feature type="transmembrane region" description="Helical" evidence="18">
    <location>
        <begin position="248"/>
        <end position="273"/>
    </location>
</feature>
<evidence type="ECO:0000256" key="2">
    <source>
        <dbReference type="ARBA" id="ARBA00004752"/>
    </source>
</evidence>
<comment type="pathway">
    <text evidence="2">Cell wall biogenesis; peptidoglycan biosynthesis.</text>
</comment>
<evidence type="ECO:0000256" key="8">
    <source>
        <dbReference type="ARBA" id="ARBA00022989"/>
    </source>
</evidence>
<accession>A0A6L9XTI1</accession>
<dbReference type="PANTHER" id="PTHR30474">
    <property type="entry name" value="CELL CYCLE PROTEIN"/>
    <property type="match status" value="1"/>
</dbReference>
<reference evidence="19 20" key="1">
    <citation type="journal article" date="2014" name="J. Microbiol.">
        <title>Diaminobutyricibacter tongyongensis gen. nov., sp. nov. and Homoserinibacter gongjuensis gen. nov., sp. nov. belong to the family Microbacteriaceae.</title>
        <authorList>
            <person name="Kim S.J."/>
            <person name="Ahn J.H."/>
            <person name="Weon H.Y."/>
            <person name="Hamada M."/>
            <person name="Suzuki K."/>
            <person name="Kwon S.W."/>
        </authorList>
    </citation>
    <scope>NUCLEOTIDE SEQUENCE [LARGE SCALE GENOMIC DNA]</scope>
    <source>
        <strain evidence="19 20">NBRC 108724</strain>
    </source>
</reference>
<comment type="function">
    <text evidence="17">Peptidoglycan polymerase that is essential for cell division.</text>
</comment>
<protein>
    <recommendedName>
        <fullName evidence="13">Probable peptidoglycan glycosyltransferase FtsW</fullName>
        <ecNumber evidence="15">2.4.99.28</ecNumber>
    </recommendedName>
    <alternativeName>
        <fullName evidence="14">Cell division protein FtsW</fullName>
    </alternativeName>
    <alternativeName>
        <fullName evidence="11">Cell wall polymerase</fullName>
    </alternativeName>
    <alternativeName>
        <fullName evidence="10">Peptidoglycan polymerase</fullName>
    </alternativeName>
</protein>
<keyword evidence="7" id="KW-0573">Peptidoglycan synthesis</keyword>
<evidence type="ECO:0000256" key="3">
    <source>
        <dbReference type="ARBA" id="ARBA00022676"/>
    </source>
</evidence>
<comment type="subcellular location">
    <subcellularLocation>
        <location evidence="1">Membrane</location>
        <topology evidence="1">Multi-pass membrane protein</topology>
    </subcellularLocation>
</comment>
<keyword evidence="8 18" id="KW-1133">Transmembrane helix</keyword>
<keyword evidence="9 18" id="KW-0472">Membrane</keyword>
<dbReference type="GO" id="GO:0009252">
    <property type="term" value="P:peptidoglycan biosynthetic process"/>
    <property type="evidence" value="ECO:0007669"/>
    <property type="project" value="UniProtKB-KW"/>
</dbReference>
<evidence type="ECO:0000256" key="14">
    <source>
        <dbReference type="ARBA" id="ARBA00041418"/>
    </source>
</evidence>
<dbReference type="GO" id="GO:0015648">
    <property type="term" value="F:lipid-linked peptidoglycan transporter activity"/>
    <property type="evidence" value="ECO:0007669"/>
    <property type="project" value="TreeGrafter"/>
</dbReference>
<keyword evidence="4" id="KW-0808">Transferase</keyword>
<evidence type="ECO:0000256" key="17">
    <source>
        <dbReference type="ARBA" id="ARBA00049966"/>
    </source>
</evidence>
<gene>
    <name evidence="19" type="ORF">G3T36_02345</name>
</gene>
<evidence type="ECO:0000256" key="10">
    <source>
        <dbReference type="ARBA" id="ARBA00032370"/>
    </source>
</evidence>
<comment type="similarity">
    <text evidence="12">Belongs to the SEDS family. FtsW subfamily.</text>
</comment>
<dbReference type="EMBL" id="JAAGWY010000001">
    <property type="protein sequence ID" value="NEN04701.1"/>
    <property type="molecule type" value="Genomic_DNA"/>
</dbReference>
<keyword evidence="5 18" id="KW-0812">Transmembrane</keyword>
<dbReference type="GO" id="GO:0051301">
    <property type="term" value="P:cell division"/>
    <property type="evidence" value="ECO:0007669"/>
    <property type="project" value="UniProtKB-KW"/>
</dbReference>
<evidence type="ECO:0000256" key="5">
    <source>
        <dbReference type="ARBA" id="ARBA00022692"/>
    </source>
</evidence>
<feature type="transmembrane region" description="Helical" evidence="18">
    <location>
        <begin position="219"/>
        <end position="241"/>
    </location>
</feature>
<dbReference type="Pfam" id="PF01098">
    <property type="entry name" value="FTSW_RODA_SPOVE"/>
    <property type="match status" value="1"/>
</dbReference>
<sequence length="324" mass="34312">MAFMLVASRLPVKFWKRWAWQLLLATALLQILVVASPLGVRINGNRNWLQISGVPTIQPSEAIKVAVAVWLGTFVATKIQNVQHWRRFLLPASIVTGSAIALVTVGGDLGTTMILAAMVLGALYFARTPLKQLALTAAVEIGIALLVALSRANRVTRILSFLHPAAADPTGSGWQVLNGDYALASGGVFGVGLGNSHAKWDWLPAADTDFIFAIIGEELGLIGAATVLALFVLLALVFVRIIRRSTDVFVITVTGAIMVWIIAEAFVNIAVVLGMLPVLGVPLPFISSGGTALVSTLIAIGIVLSFARDQNRPGQLGATATRAH</sequence>
<evidence type="ECO:0000256" key="16">
    <source>
        <dbReference type="ARBA" id="ARBA00049902"/>
    </source>
</evidence>
<evidence type="ECO:0000256" key="18">
    <source>
        <dbReference type="SAM" id="Phobius"/>
    </source>
</evidence>
<dbReference type="PROSITE" id="PS00428">
    <property type="entry name" value="FTSW_RODA_SPOVE"/>
    <property type="match status" value="1"/>
</dbReference>
<dbReference type="GO" id="GO:0032153">
    <property type="term" value="C:cell division site"/>
    <property type="evidence" value="ECO:0007669"/>
    <property type="project" value="TreeGrafter"/>
</dbReference>
<dbReference type="GO" id="GO:0005886">
    <property type="term" value="C:plasma membrane"/>
    <property type="evidence" value="ECO:0007669"/>
    <property type="project" value="TreeGrafter"/>
</dbReference>
<feature type="transmembrane region" description="Helical" evidence="18">
    <location>
        <begin position="133"/>
        <end position="152"/>
    </location>
</feature>
<feature type="transmembrane region" description="Helical" evidence="18">
    <location>
        <begin position="109"/>
        <end position="126"/>
    </location>
</feature>
<dbReference type="Proteomes" id="UP000474967">
    <property type="component" value="Unassembled WGS sequence"/>
</dbReference>
<dbReference type="GO" id="GO:0008955">
    <property type="term" value="F:peptidoglycan glycosyltransferase activity"/>
    <property type="evidence" value="ECO:0007669"/>
    <property type="project" value="UniProtKB-EC"/>
</dbReference>
<evidence type="ECO:0000256" key="7">
    <source>
        <dbReference type="ARBA" id="ARBA00022984"/>
    </source>
</evidence>
<evidence type="ECO:0000313" key="19">
    <source>
        <dbReference type="EMBL" id="NEN04701.1"/>
    </source>
</evidence>
<evidence type="ECO:0000256" key="12">
    <source>
        <dbReference type="ARBA" id="ARBA00038053"/>
    </source>
</evidence>
<keyword evidence="19" id="KW-0132">Cell division</keyword>
<comment type="caution">
    <text evidence="19">The sequence shown here is derived from an EMBL/GenBank/DDBJ whole genome shotgun (WGS) entry which is preliminary data.</text>
</comment>
<dbReference type="AlphaFoldDB" id="A0A6L9XTI1"/>
<evidence type="ECO:0000256" key="15">
    <source>
        <dbReference type="ARBA" id="ARBA00044770"/>
    </source>
</evidence>
<evidence type="ECO:0000256" key="6">
    <source>
        <dbReference type="ARBA" id="ARBA00022960"/>
    </source>
</evidence>
<evidence type="ECO:0000256" key="4">
    <source>
        <dbReference type="ARBA" id="ARBA00022679"/>
    </source>
</evidence>
<evidence type="ECO:0000256" key="9">
    <source>
        <dbReference type="ARBA" id="ARBA00023136"/>
    </source>
</evidence>
<dbReference type="InterPro" id="IPR001182">
    <property type="entry name" value="FtsW/RodA"/>
</dbReference>
<keyword evidence="6" id="KW-0133">Cell shape</keyword>